<organism evidence="5 6">
    <name type="scientific">Centaurea solstitialis</name>
    <name type="common">yellow star-thistle</name>
    <dbReference type="NCBI Taxonomy" id="347529"/>
    <lineage>
        <taxon>Eukaryota</taxon>
        <taxon>Viridiplantae</taxon>
        <taxon>Streptophyta</taxon>
        <taxon>Embryophyta</taxon>
        <taxon>Tracheophyta</taxon>
        <taxon>Spermatophyta</taxon>
        <taxon>Magnoliopsida</taxon>
        <taxon>eudicotyledons</taxon>
        <taxon>Gunneridae</taxon>
        <taxon>Pentapetalae</taxon>
        <taxon>asterids</taxon>
        <taxon>campanulids</taxon>
        <taxon>Asterales</taxon>
        <taxon>Asteraceae</taxon>
        <taxon>Carduoideae</taxon>
        <taxon>Cardueae</taxon>
        <taxon>Centaureinae</taxon>
        <taxon>Centaurea</taxon>
    </lineage>
</organism>
<feature type="repeat" description="PPR" evidence="3">
    <location>
        <begin position="226"/>
        <end position="260"/>
    </location>
</feature>
<feature type="repeat" description="PPR" evidence="3">
    <location>
        <begin position="327"/>
        <end position="361"/>
    </location>
</feature>
<dbReference type="Pfam" id="PF14432">
    <property type="entry name" value="DYW_deaminase"/>
    <property type="match status" value="1"/>
</dbReference>
<dbReference type="Pfam" id="PF12854">
    <property type="entry name" value="PPR_1"/>
    <property type="match status" value="1"/>
</dbReference>
<feature type="repeat" description="PPR" evidence="3">
    <location>
        <begin position="296"/>
        <end position="326"/>
    </location>
</feature>
<dbReference type="FunFam" id="1.25.40.10:FF:000366">
    <property type="entry name" value="Pentatricopeptide (PPR) repeat-containing protein"/>
    <property type="match status" value="1"/>
</dbReference>
<dbReference type="PANTHER" id="PTHR47926:SF530">
    <property type="entry name" value="DYW DOMAIN-CONTAINING PROTEIN"/>
    <property type="match status" value="1"/>
</dbReference>
<dbReference type="FunFam" id="1.25.40.10:FF:000381">
    <property type="entry name" value="Pentatricopeptide repeat-containing protein"/>
    <property type="match status" value="1"/>
</dbReference>
<dbReference type="PANTHER" id="PTHR47926">
    <property type="entry name" value="PENTATRICOPEPTIDE REPEAT-CONTAINING PROTEIN"/>
    <property type="match status" value="1"/>
</dbReference>
<dbReference type="Pfam" id="PF01535">
    <property type="entry name" value="PPR"/>
    <property type="match status" value="4"/>
</dbReference>
<dbReference type="Gene3D" id="1.25.40.10">
    <property type="entry name" value="Tetratricopeptide repeat domain"/>
    <property type="match status" value="6"/>
</dbReference>
<dbReference type="FunFam" id="1.25.40.10:FF:000578">
    <property type="entry name" value="Pentatricopeptide repeat-containing protein"/>
    <property type="match status" value="1"/>
</dbReference>
<dbReference type="InterPro" id="IPR011990">
    <property type="entry name" value="TPR-like_helical_dom_sf"/>
</dbReference>
<reference evidence="5" key="1">
    <citation type="submission" date="2023-03" db="EMBL/GenBank/DDBJ databases">
        <title>Chromosome-scale reference genome and RAD-based genetic map of yellow starthistle (Centaurea solstitialis) reveal putative structural variation and QTLs associated with invader traits.</title>
        <authorList>
            <person name="Reatini B."/>
            <person name="Cang F.A."/>
            <person name="Jiang Q."/>
            <person name="Mckibben M.T.W."/>
            <person name="Barker M.S."/>
            <person name="Rieseberg L.H."/>
            <person name="Dlugosch K.M."/>
        </authorList>
    </citation>
    <scope>NUCLEOTIDE SEQUENCE</scope>
    <source>
        <strain evidence="5">CAN-66</strain>
        <tissue evidence="5">Leaf</tissue>
    </source>
</reference>
<gene>
    <name evidence="5" type="ORF">OSB04_001876</name>
</gene>
<dbReference type="Pfam" id="PF20430">
    <property type="entry name" value="Eplus_motif"/>
    <property type="match status" value="1"/>
</dbReference>
<keyword evidence="2" id="KW-0677">Repeat</keyword>
<dbReference type="Pfam" id="PF20431">
    <property type="entry name" value="E_motif"/>
    <property type="match status" value="1"/>
</dbReference>
<name>A0AA38WSX0_9ASTR</name>
<sequence length="936" mass="103168">MNLRRFFSLQNPLQPQFKPFFKSTTLFVKSIHALAIITTENPQNPTVLTLTHDAEWTPTSISYSKLLSRCCQSKSLGPGLQVHTHLVKIGLANDPKHRNHLVNLYSKCRVFGHARQVLDESPEPDLVAWSALISGYAQNGLAEDAISAFSEMHRLGIRCNEFTFPSVLKACAMKKDIVGGRQVHGIVVVTGFESDVFVANTLVVVYAKCGEFLDSTRLFDRIPDRNIVSWNALFSCYTQGGFFAEAVGLFREMVGGGMRPDEFSLSTIINACTGLGDVKEGRKIHGYLTKHGFGSDPFSCNALVDMYSKVGDFEDCKRVFERMPNHDIVSWNAVIAGCVLHERNDAALELLVTMRRSGIAPNMFTFSSVLKACSGLGLRDLGRQFHSVMIKSDIELDPFLCCGLIDIYSKCGEIDDATRVYDKMPEKQLIALNALLCGHSQNGNDLEALSVFAENYRDGIGFNETTLLAILNSAAGLRDITVTEEVHGLSLKTGYLSDPFVVNSLIDSYAKCGRLENATMVFDDSPIPDLATFTSLISGYAQLGQGEEAIKIYVKMQDLDLKPDPFICSSLLNASAMLSAYEQGKQIHVHALKFGLLSDVFTANSLVNMYARSGSIDDADRAFNEVPEKGIVSFSAMIGGLAQHGHGEKALALFDNMLKDGIAPNNVTLVSILSACNHAGLVTRAKTFFESMEGVFGIKPTQEHYACMIDILGRAGKLDEAMGLVDEMPFEANAAVWGAVLGAAKTHKNVEIGERAARELMAIEPEKSGTHVLLANIYASAGLWQNVAEVRRVMKGSKVKKEPGMSWVEVKDKVYTFIVGDRSHFMSKEIYEKLDELMTLVGKLGYVPVLEIDLHNVVSSEKEVLLSYHSEKLAVAFGLIAIQAGPIRVKKNLRVCVDCHSFLKFVCRVVEREIVVRDINRFHHFKDGCCSCGDYW</sequence>
<feature type="repeat" description="PPR" evidence="3">
    <location>
        <begin position="529"/>
        <end position="563"/>
    </location>
</feature>
<dbReference type="EMBL" id="JARYMX010000001">
    <property type="protein sequence ID" value="KAJ9565910.1"/>
    <property type="molecule type" value="Genomic_DNA"/>
</dbReference>
<comment type="similarity">
    <text evidence="1">Belongs to the PPR family. PCMP-H subfamily.</text>
</comment>
<keyword evidence="6" id="KW-1185">Reference proteome</keyword>
<dbReference type="InterPro" id="IPR046960">
    <property type="entry name" value="PPR_At4g14850-like_plant"/>
</dbReference>
<dbReference type="FunFam" id="1.25.40.10:FF:000031">
    <property type="entry name" value="Pentatricopeptide repeat-containing protein mitochondrial"/>
    <property type="match status" value="1"/>
</dbReference>
<evidence type="ECO:0000313" key="5">
    <source>
        <dbReference type="EMBL" id="KAJ9565910.1"/>
    </source>
</evidence>
<dbReference type="GO" id="GO:0003723">
    <property type="term" value="F:RNA binding"/>
    <property type="evidence" value="ECO:0007669"/>
    <property type="project" value="InterPro"/>
</dbReference>
<evidence type="ECO:0000256" key="1">
    <source>
        <dbReference type="ARBA" id="ARBA00006643"/>
    </source>
</evidence>
<dbReference type="NCBIfam" id="TIGR00756">
    <property type="entry name" value="PPR"/>
    <property type="match status" value="9"/>
</dbReference>
<evidence type="ECO:0000256" key="3">
    <source>
        <dbReference type="PROSITE-ProRule" id="PRU00708"/>
    </source>
</evidence>
<feature type="repeat" description="PPR" evidence="3">
    <location>
        <begin position="397"/>
        <end position="431"/>
    </location>
</feature>
<dbReference type="AlphaFoldDB" id="A0AA38WSX0"/>
<feature type="domain" description="DYW" evidence="4">
    <location>
        <begin position="845"/>
        <end position="936"/>
    </location>
</feature>
<dbReference type="PROSITE" id="PS51375">
    <property type="entry name" value="PPR"/>
    <property type="match status" value="8"/>
</dbReference>
<dbReference type="InterPro" id="IPR002885">
    <property type="entry name" value="PPR_rpt"/>
</dbReference>
<accession>A0AA38WSX0</accession>
<dbReference type="InterPro" id="IPR046849">
    <property type="entry name" value="E2_motif"/>
</dbReference>
<dbReference type="InterPro" id="IPR032867">
    <property type="entry name" value="DYW_dom"/>
</dbReference>
<dbReference type="Pfam" id="PF13041">
    <property type="entry name" value="PPR_2"/>
    <property type="match status" value="5"/>
</dbReference>
<evidence type="ECO:0000259" key="4">
    <source>
        <dbReference type="Pfam" id="PF14432"/>
    </source>
</evidence>
<dbReference type="FunFam" id="1.25.40.10:FF:000073">
    <property type="entry name" value="Pentatricopeptide repeat-containing protein chloroplastic"/>
    <property type="match status" value="1"/>
</dbReference>
<feature type="repeat" description="PPR" evidence="3">
    <location>
        <begin position="630"/>
        <end position="664"/>
    </location>
</feature>
<dbReference type="Proteomes" id="UP001172457">
    <property type="component" value="Chromosome 1"/>
</dbReference>
<comment type="caution">
    <text evidence="5">The sequence shown here is derived from an EMBL/GenBank/DDBJ whole genome shotgun (WGS) entry which is preliminary data.</text>
</comment>
<evidence type="ECO:0000256" key="2">
    <source>
        <dbReference type="ARBA" id="ARBA00022737"/>
    </source>
</evidence>
<dbReference type="InterPro" id="IPR046848">
    <property type="entry name" value="E_motif"/>
</dbReference>
<feature type="repeat" description="PPR" evidence="3">
    <location>
        <begin position="125"/>
        <end position="159"/>
    </location>
</feature>
<evidence type="ECO:0000313" key="6">
    <source>
        <dbReference type="Proteomes" id="UP001172457"/>
    </source>
</evidence>
<dbReference type="GO" id="GO:0008270">
    <property type="term" value="F:zinc ion binding"/>
    <property type="evidence" value="ECO:0007669"/>
    <property type="project" value="InterPro"/>
</dbReference>
<dbReference type="GO" id="GO:0009451">
    <property type="term" value="P:RNA modification"/>
    <property type="evidence" value="ECO:0007669"/>
    <property type="project" value="InterPro"/>
</dbReference>
<proteinExistence type="inferred from homology"/>
<feature type="repeat" description="PPR" evidence="3">
    <location>
        <begin position="599"/>
        <end position="629"/>
    </location>
</feature>
<protein>
    <recommendedName>
        <fullName evidence="4">DYW domain-containing protein</fullName>
    </recommendedName>
</protein>